<proteinExistence type="predicted"/>
<dbReference type="Pfam" id="PF12706">
    <property type="entry name" value="Lactamase_B_2"/>
    <property type="match status" value="1"/>
</dbReference>
<protein>
    <submittedName>
        <fullName evidence="2">L-ascorbate metabolism protein UlaG, beta-lactamase superfamily</fullName>
    </submittedName>
</protein>
<gene>
    <name evidence="2" type="ORF">SAMN04487892_0643</name>
</gene>
<dbReference type="InterPro" id="IPR001279">
    <property type="entry name" value="Metallo-B-lactamas"/>
</dbReference>
<dbReference type="STRING" id="1073328.SAMN05216294_1995"/>
<dbReference type="OrthoDB" id="9805728at2"/>
<dbReference type="AlphaFoldDB" id="A0A1H2RGM4"/>
<evidence type="ECO:0000259" key="1">
    <source>
        <dbReference type="Pfam" id="PF12706"/>
    </source>
</evidence>
<dbReference type="GO" id="GO:0008270">
    <property type="term" value="F:zinc ion binding"/>
    <property type="evidence" value="ECO:0007669"/>
    <property type="project" value="InterPro"/>
</dbReference>
<feature type="domain" description="Metallo-beta-lactamase" evidence="1">
    <location>
        <begin position="124"/>
        <end position="317"/>
    </location>
</feature>
<dbReference type="PANTHER" id="PTHR15032:SF4">
    <property type="entry name" value="N-ACYL-PHOSPHATIDYLETHANOLAMINE-HYDROLYZING PHOSPHOLIPASE D"/>
    <property type="match status" value="1"/>
</dbReference>
<dbReference type="PANTHER" id="PTHR15032">
    <property type="entry name" value="N-ACYL-PHOSPHATIDYLETHANOLAMINE-HYDROLYZING PHOSPHOLIPASE D"/>
    <property type="match status" value="1"/>
</dbReference>
<dbReference type="GO" id="GO:0005737">
    <property type="term" value="C:cytoplasm"/>
    <property type="evidence" value="ECO:0007669"/>
    <property type="project" value="TreeGrafter"/>
</dbReference>
<dbReference type="InterPro" id="IPR036866">
    <property type="entry name" value="RibonucZ/Hydroxyglut_hydro"/>
</dbReference>
<reference evidence="3" key="1">
    <citation type="submission" date="2016-10" db="EMBL/GenBank/DDBJ databases">
        <authorList>
            <person name="Varghese N."/>
            <person name="Submissions S."/>
        </authorList>
    </citation>
    <scope>NUCLEOTIDE SEQUENCE [LARGE SCALE GENOMIC DNA]</scope>
    <source>
        <strain evidence="3">DSM 25030</strain>
    </source>
</reference>
<keyword evidence="3" id="KW-1185">Reference proteome</keyword>
<dbReference type="InterPro" id="IPR024884">
    <property type="entry name" value="NAPE-PLD"/>
</dbReference>
<dbReference type="PIRSF" id="PIRSF038896">
    <property type="entry name" value="NAPE-PLD"/>
    <property type="match status" value="1"/>
</dbReference>
<dbReference type="EMBL" id="FNMY01000001">
    <property type="protein sequence ID" value="SDW18602.1"/>
    <property type="molecule type" value="Genomic_DNA"/>
</dbReference>
<evidence type="ECO:0000313" key="2">
    <source>
        <dbReference type="EMBL" id="SDW18602.1"/>
    </source>
</evidence>
<sequence length="369" mass="42415">MRIFKRLLKVLLGLILLIAVATMIILNQAKFGQAPKGERLERIKKSPNYQNGEFKNLSETSVMTSDKSSFGTMMDFMFSKKVNVTPKSKILAIKTNVKEIDQAEDVLVWFGHSSYFIRKDGVTFLVDPVFSNYASPFSFVNKAFKGTDIYDSSDLPEIDYLIISHDHWDHLDYPTILELKSKVGQVICGLGVGQHFEYWGYEQSMIMELDWHDKEVLQEAVEITATPARHFSGRGLKRNKTLWTSYALKINEYNLYIGGDGGYDTFFTEIGEKYGPFDLAILEQGQYSENWNQIHLLPRQVFESAEQLRASRIFPVHNSKFALSSHPWDEPLDEIIENNVKNIPVMTPVIGEIVRLNDSTQTFSQWWQK</sequence>
<evidence type="ECO:0000313" key="3">
    <source>
        <dbReference type="Proteomes" id="UP000199592"/>
    </source>
</evidence>
<dbReference type="SUPFAM" id="SSF56281">
    <property type="entry name" value="Metallo-hydrolase/oxidoreductase"/>
    <property type="match status" value="1"/>
</dbReference>
<dbReference type="GO" id="GO:0070290">
    <property type="term" value="F:N-acylphosphatidylethanolamine-specific phospholipase D activity"/>
    <property type="evidence" value="ECO:0007669"/>
    <property type="project" value="InterPro"/>
</dbReference>
<name>A0A1H2RGM4_9FLAO</name>
<organism evidence="2 3">
    <name type="scientific">Flagellimonas zhangzhouensis</name>
    <dbReference type="NCBI Taxonomy" id="1073328"/>
    <lineage>
        <taxon>Bacteria</taxon>
        <taxon>Pseudomonadati</taxon>
        <taxon>Bacteroidota</taxon>
        <taxon>Flavobacteriia</taxon>
        <taxon>Flavobacteriales</taxon>
        <taxon>Flavobacteriaceae</taxon>
        <taxon>Flagellimonas</taxon>
    </lineage>
</organism>
<dbReference type="Proteomes" id="UP000199592">
    <property type="component" value="Unassembled WGS sequence"/>
</dbReference>
<dbReference type="Gene3D" id="3.60.15.10">
    <property type="entry name" value="Ribonuclease Z/Hydroxyacylglutathione hydrolase-like"/>
    <property type="match status" value="1"/>
</dbReference>
<accession>A0A1H2RGM4</accession>